<dbReference type="AlphaFoldDB" id="A0A8H6Y5A7"/>
<evidence type="ECO:0000313" key="3">
    <source>
        <dbReference type="Proteomes" id="UP000620124"/>
    </source>
</evidence>
<feature type="region of interest" description="Disordered" evidence="1">
    <location>
        <begin position="65"/>
        <end position="98"/>
    </location>
</feature>
<reference evidence="2" key="1">
    <citation type="submission" date="2020-05" db="EMBL/GenBank/DDBJ databases">
        <title>Mycena genomes resolve the evolution of fungal bioluminescence.</title>
        <authorList>
            <person name="Tsai I.J."/>
        </authorList>
    </citation>
    <scope>NUCLEOTIDE SEQUENCE</scope>
    <source>
        <strain evidence="2">CCC161011</strain>
    </source>
</reference>
<evidence type="ECO:0000256" key="1">
    <source>
        <dbReference type="SAM" id="MobiDB-lite"/>
    </source>
</evidence>
<protein>
    <submittedName>
        <fullName evidence="2">Uncharacterized protein</fullName>
    </submittedName>
</protein>
<dbReference type="Proteomes" id="UP000620124">
    <property type="component" value="Unassembled WGS sequence"/>
</dbReference>
<name>A0A8H6Y5A7_9AGAR</name>
<dbReference type="EMBL" id="JACAZI010000008">
    <property type="protein sequence ID" value="KAF7354450.1"/>
    <property type="molecule type" value="Genomic_DNA"/>
</dbReference>
<sequence>MCINPFRFCSLCNGSNIHAKLKCFIAAAQEESFQPTKDLILALTSYALIRDPTFPLFSQSFVPNGPSPPAPTNMSSIRHTSAPPASNAPPAQSPPAFPGIHIDGDGTAWYLDSNGQWQRCQHYKPLPAAPSPSQAITPSAARLPNFALSSHSSINSRCLWR</sequence>
<gene>
    <name evidence="2" type="ORF">MVEN_01134100</name>
</gene>
<comment type="caution">
    <text evidence="2">The sequence shown here is derived from an EMBL/GenBank/DDBJ whole genome shotgun (WGS) entry which is preliminary data.</text>
</comment>
<keyword evidence="3" id="KW-1185">Reference proteome</keyword>
<feature type="compositionally biased region" description="Low complexity" evidence="1">
    <location>
        <begin position="81"/>
        <end position="90"/>
    </location>
</feature>
<evidence type="ECO:0000313" key="2">
    <source>
        <dbReference type="EMBL" id="KAF7354450.1"/>
    </source>
</evidence>
<accession>A0A8H6Y5A7</accession>
<proteinExistence type="predicted"/>
<organism evidence="2 3">
    <name type="scientific">Mycena venus</name>
    <dbReference type="NCBI Taxonomy" id="2733690"/>
    <lineage>
        <taxon>Eukaryota</taxon>
        <taxon>Fungi</taxon>
        <taxon>Dikarya</taxon>
        <taxon>Basidiomycota</taxon>
        <taxon>Agaricomycotina</taxon>
        <taxon>Agaricomycetes</taxon>
        <taxon>Agaricomycetidae</taxon>
        <taxon>Agaricales</taxon>
        <taxon>Marasmiineae</taxon>
        <taxon>Mycenaceae</taxon>
        <taxon>Mycena</taxon>
    </lineage>
</organism>